<evidence type="ECO:0000313" key="1">
    <source>
        <dbReference type="EMBL" id="PSV85540.1"/>
    </source>
</evidence>
<keyword evidence="2" id="KW-1185">Reference proteome</keyword>
<protein>
    <recommendedName>
        <fullName evidence="3">RiboL-PSP-HEPN domain-containing protein</fullName>
    </recommendedName>
</protein>
<gene>
    <name evidence="1" type="ORF">CTM94_05550</name>
</gene>
<evidence type="ECO:0000313" key="2">
    <source>
        <dbReference type="Proteomes" id="UP000241566"/>
    </source>
</evidence>
<comment type="caution">
    <text evidence="1">The sequence shown here is derived from an EMBL/GenBank/DDBJ whole genome shotgun (WGS) entry which is preliminary data.</text>
</comment>
<sequence>MNEIPEDKLIVHYDEEFKNQLIDSIDNLSKKIDGFDTEFETSDLKESVIDPEDNPVDADVVAFVIAPDEEIEVYCEAFNEYGECLSVLQKDLINLDTELETAQLIDYVEYFSSNLYLHRVSTTCDESLSYFNLMTLEAVADDLKVYFSPEISFQFSYLLYKNGHKEPVSHDAFVVIRGENLTLDQCRKVYKSFVFEANTVSDITIESTPNEPFDIDDFFLEEPDKDQLTTFKRRLILCDDTDKVIQLYNKAMCCDDDEVSILFYSKVLEFVSETVVRSKITDEARKALSSNRAMNPDANFIKELQNLFKDHSYQKDADSIKLTVQTCGYMSDLEDKIPSHIKRKVDTERKKGVLEALGSIADSITATRNSIAHAKANYRPSGKEIPEDQYNELSELLRVLAQQCIRWYAAQSPLTRVK</sequence>
<dbReference type="EMBL" id="PYOI01000005">
    <property type="protein sequence ID" value="PSV85540.1"/>
    <property type="molecule type" value="Genomic_DNA"/>
</dbReference>
<organism evidence="1 2">
    <name type="scientific">Photobacterium leiognathi</name>
    <dbReference type="NCBI Taxonomy" id="553611"/>
    <lineage>
        <taxon>Bacteria</taxon>
        <taxon>Pseudomonadati</taxon>
        <taxon>Pseudomonadota</taxon>
        <taxon>Gammaproteobacteria</taxon>
        <taxon>Vibrionales</taxon>
        <taxon>Vibrionaceae</taxon>
        <taxon>Photobacterium</taxon>
    </lineage>
</organism>
<dbReference type="RefSeq" id="WP_045062726.1">
    <property type="nucleotide sequence ID" value="NZ_CP131601.1"/>
</dbReference>
<evidence type="ECO:0008006" key="3">
    <source>
        <dbReference type="Google" id="ProtNLM"/>
    </source>
</evidence>
<dbReference type="Proteomes" id="UP000241566">
    <property type="component" value="Unassembled WGS sequence"/>
</dbReference>
<reference evidence="1 2" key="1">
    <citation type="submission" date="2018-01" db="EMBL/GenBank/DDBJ databases">
        <title>Whole genome sequencing of Histamine producing bacteria.</title>
        <authorList>
            <person name="Butler K."/>
        </authorList>
    </citation>
    <scope>NUCLEOTIDE SEQUENCE [LARGE SCALE GENOMIC DNA]</scope>
    <source>
        <strain evidence="1 2">ATCC 25521</strain>
    </source>
</reference>
<proteinExistence type="predicted"/>
<accession>A0ABX5GIG4</accession>
<name>A0ABX5GIG4_PHOLE</name>